<dbReference type="InterPro" id="IPR012914">
    <property type="entry name" value="PucR_dom"/>
</dbReference>
<proteinExistence type="predicted"/>
<protein>
    <submittedName>
        <fullName evidence="3">Purine catabolism regulatory protein</fullName>
    </submittedName>
</protein>
<evidence type="ECO:0000259" key="1">
    <source>
        <dbReference type="Pfam" id="PF07905"/>
    </source>
</evidence>
<dbReference type="AlphaFoldDB" id="A0A1T5IPV4"/>
<dbReference type="OrthoDB" id="8450798at2"/>
<feature type="domain" description="Purine catabolism PurC-like" evidence="1">
    <location>
        <begin position="8"/>
        <end position="127"/>
    </location>
</feature>
<keyword evidence="4" id="KW-1185">Reference proteome</keyword>
<organism evidence="3 4">
    <name type="scientific">Okibacterium fritillariae</name>
    <dbReference type="NCBI Taxonomy" id="123320"/>
    <lineage>
        <taxon>Bacteria</taxon>
        <taxon>Bacillati</taxon>
        <taxon>Actinomycetota</taxon>
        <taxon>Actinomycetes</taxon>
        <taxon>Micrococcales</taxon>
        <taxon>Microbacteriaceae</taxon>
        <taxon>Okibacterium</taxon>
    </lineage>
</organism>
<dbReference type="Pfam" id="PF13556">
    <property type="entry name" value="HTH_30"/>
    <property type="match status" value="1"/>
</dbReference>
<sequence length="520" mass="54481">MRPALRNVLDAPDLHLTLVEAGAPGALDRGIDWVHGSDLLDPTPFLAEGQVVLTTGTQFADAAGPDYSDYVQRLARRGVRGVGFGTEVIRAGTPAELVAACRASALPLFEVPYRTPFIAVVRAVADLLDRDAHERDDWARQAQRALSLAALRPHPIEAVLSELHRQLGHPVLLIGADASVRESQAAPAAAPTAAAPEPAAGARDAVGAEAARLLDRGQRASSSLSLGEPGAAAGEHATLQTIGRAGELLGVLAVTSPTSASLDRAAQSVITGVVALLGLALEHDRSRARDGIALRAALLDEALRGSPVTAARLARDTGNPFPDEPLVVARLRQAASETEVLLRDTTSASTDGLVFASRTTDGVILCGSPTRIAALAERARSRAAAVGLSNPVALPALAEAAEHAQLACARAGAGQLVRFDDLVQNGMRSALDADRLRAVAEALIGPVREHDARFQTGLVEASRVWLECNGQWEKAAAELGMHRHTLKARIRQVEQLTSTSLDSFAARAELWLALTSAEAS</sequence>
<dbReference type="PANTHER" id="PTHR33744">
    <property type="entry name" value="CARBOHYDRATE DIACID REGULATOR"/>
    <property type="match status" value="1"/>
</dbReference>
<gene>
    <name evidence="3" type="ORF">SAMN06309945_0708</name>
</gene>
<dbReference type="EMBL" id="FUZP01000001">
    <property type="protein sequence ID" value="SKC41209.1"/>
    <property type="molecule type" value="Genomic_DNA"/>
</dbReference>
<dbReference type="Pfam" id="PF07905">
    <property type="entry name" value="PucR"/>
    <property type="match status" value="1"/>
</dbReference>
<dbReference type="InterPro" id="IPR051448">
    <property type="entry name" value="CdaR-like_regulators"/>
</dbReference>
<feature type="domain" description="PucR C-terminal helix-turn-helix" evidence="2">
    <location>
        <begin position="458"/>
        <end position="514"/>
    </location>
</feature>
<reference evidence="3 4" key="1">
    <citation type="submission" date="2017-02" db="EMBL/GenBank/DDBJ databases">
        <authorList>
            <person name="Peterson S.W."/>
        </authorList>
    </citation>
    <scope>NUCLEOTIDE SEQUENCE [LARGE SCALE GENOMIC DNA]</scope>
    <source>
        <strain evidence="3 4">VKM Ac-2059</strain>
    </source>
</reference>
<dbReference type="Gene3D" id="1.10.10.2840">
    <property type="entry name" value="PucR C-terminal helix-turn-helix domain"/>
    <property type="match status" value="1"/>
</dbReference>
<dbReference type="STRING" id="123320.SAMN06309945_0708"/>
<dbReference type="RefSeq" id="WP_079726897.1">
    <property type="nucleotide sequence ID" value="NZ_FUZP01000001.1"/>
</dbReference>
<evidence type="ECO:0000313" key="3">
    <source>
        <dbReference type="EMBL" id="SKC41209.1"/>
    </source>
</evidence>
<dbReference type="InterPro" id="IPR042070">
    <property type="entry name" value="PucR_C-HTH_sf"/>
</dbReference>
<dbReference type="PANTHER" id="PTHR33744:SF1">
    <property type="entry name" value="DNA-BINDING TRANSCRIPTIONAL ACTIVATOR ADER"/>
    <property type="match status" value="1"/>
</dbReference>
<dbReference type="InterPro" id="IPR025736">
    <property type="entry name" value="PucR_C-HTH_dom"/>
</dbReference>
<accession>A0A1T5IPV4</accession>
<dbReference type="Proteomes" id="UP000190857">
    <property type="component" value="Unassembled WGS sequence"/>
</dbReference>
<name>A0A1T5IPV4_9MICO</name>
<evidence type="ECO:0000313" key="4">
    <source>
        <dbReference type="Proteomes" id="UP000190857"/>
    </source>
</evidence>
<evidence type="ECO:0000259" key="2">
    <source>
        <dbReference type="Pfam" id="PF13556"/>
    </source>
</evidence>